<dbReference type="Pfam" id="PF04773">
    <property type="entry name" value="FecR"/>
    <property type="match status" value="1"/>
</dbReference>
<dbReference type="Proteomes" id="UP000186917">
    <property type="component" value="Unassembled WGS sequence"/>
</dbReference>
<dbReference type="InterPro" id="IPR032508">
    <property type="entry name" value="FecR_C"/>
</dbReference>
<dbReference type="OrthoDB" id="629393at2"/>
<dbReference type="PANTHER" id="PTHR30273">
    <property type="entry name" value="PERIPLASMIC SIGNAL SENSOR AND SIGMA FACTOR ACTIVATOR FECR-RELATED"/>
    <property type="match status" value="1"/>
</dbReference>
<evidence type="ECO:0000313" key="5">
    <source>
        <dbReference type="Proteomes" id="UP000186917"/>
    </source>
</evidence>
<evidence type="ECO:0000256" key="1">
    <source>
        <dbReference type="SAM" id="Phobius"/>
    </source>
</evidence>
<dbReference type="Gene3D" id="3.55.50.30">
    <property type="match status" value="1"/>
</dbReference>
<dbReference type="InterPro" id="IPR006860">
    <property type="entry name" value="FecR"/>
</dbReference>
<organism evidence="4 5">
    <name type="scientific">Filimonas lacunae</name>
    <dbReference type="NCBI Taxonomy" id="477680"/>
    <lineage>
        <taxon>Bacteria</taxon>
        <taxon>Pseudomonadati</taxon>
        <taxon>Bacteroidota</taxon>
        <taxon>Chitinophagia</taxon>
        <taxon>Chitinophagales</taxon>
        <taxon>Chitinophagaceae</taxon>
        <taxon>Filimonas</taxon>
    </lineage>
</organism>
<dbReference type="KEGG" id="fln:FLA_2976"/>
<feature type="domain" description="Protein FecR C-terminal" evidence="3">
    <location>
        <begin position="313"/>
        <end position="381"/>
    </location>
</feature>
<feature type="transmembrane region" description="Helical" evidence="1">
    <location>
        <begin position="85"/>
        <end position="104"/>
    </location>
</feature>
<dbReference type="EMBL" id="FTOR01000002">
    <property type="protein sequence ID" value="SIS97248.1"/>
    <property type="molecule type" value="Genomic_DNA"/>
</dbReference>
<dbReference type="Gene3D" id="2.60.120.1440">
    <property type="match status" value="1"/>
</dbReference>
<feature type="domain" description="FecR protein" evidence="2">
    <location>
        <begin position="180"/>
        <end position="275"/>
    </location>
</feature>
<keyword evidence="5" id="KW-1185">Reference proteome</keyword>
<dbReference type="AlphaFoldDB" id="A0A173MHI5"/>
<evidence type="ECO:0000259" key="3">
    <source>
        <dbReference type="Pfam" id="PF16344"/>
    </source>
</evidence>
<dbReference type="Pfam" id="PF16344">
    <property type="entry name" value="FecR_C"/>
    <property type="match status" value="1"/>
</dbReference>
<proteinExistence type="predicted"/>
<name>A0A173MHI5_9BACT</name>
<keyword evidence="1" id="KW-0472">Membrane</keyword>
<protein>
    <submittedName>
        <fullName evidence="4">FecR family protein</fullName>
    </submittedName>
</protein>
<reference evidence="5" key="1">
    <citation type="submission" date="2017-01" db="EMBL/GenBank/DDBJ databases">
        <authorList>
            <person name="Varghese N."/>
            <person name="Submissions S."/>
        </authorList>
    </citation>
    <scope>NUCLEOTIDE SEQUENCE [LARGE SCALE GENOMIC DNA]</scope>
    <source>
        <strain evidence="5">DSM 21054</strain>
    </source>
</reference>
<dbReference type="GO" id="GO:0016989">
    <property type="term" value="F:sigma factor antagonist activity"/>
    <property type="evidence" value="ECO:0007669"/>
    <property type="project" value="TreeGrafter"/>
</dbReference>
<evidence type="ECO:0000259" key="2">
    <source>
        <dbReference type="Pfam" id="PF04773"/>
    </source>
</evidence>
<dbReference type="STRING" id="477680.SAMN05421788_102412"/>
<dbReference type="PANTHER" id="PTHR30273:SF2">
    <property type="entry name" value="PROTEIN FECR"/>
    <property type="match status" value="1"/>
</dbReference>
<dbReference type="RefSeq" id="WP_076378142.1">
    <property type="nucleotide sequence ID" value="NZ_AP017422.1"/>
</dbReference>
<keyword evidence="1" id="KW-1133">Transmembrane helix</keyword>
<keyword evidence="1" id="KW-0812">Transmembrane</keyword>
<dbReference type="InterPro" id="IPR012373">
    <property type="entry name" value="Ferrdict_sens_TM"/>
</dbReference>
<evidence type="ECO:0000313" key="4">
    <source>
        <dbReference type="EMBL" id="SIS97248.1"/>
    </source>
</evidence>
<sequence>MHPFSQEEIELLSRKYKEGTLTVEERIRFTQWYAQLTTTLEHSGAENTADIKERIFKNTYAAIHAGEQLPQQVNGPKGLLVRYRYVTAAAVLLLLAVAVVYYIIPPKTDVDAALVKAHVMPGSDKAILTLANGKVIDLTTAPEGELAIDNNAVVKKQKGGEVHFSGTGQGAGTTANVYNTIHIPKGGQWKLVLNDGTKVWLNAATSLKFPAAFAGKNREIFLEGEGYFEVAENVAHPFIVHTGHQTIEVLGTHFNVNAYTEESNTQTTLLEGSVRINGSALLTPGQKGVSNGYALEVQNADVEQAVAWKEGNFMFNGEDLAGIMRQISRWYKVDVRFQSPELKEITFSGSISRSVPFDKLIHRLSLTKEVSFTIENNTIIVQPYHNPR</sequence>
<gene>
    <name evidence="4" type="ORF">SAMN05421788_102412</name>
</gene>
<accession>A0A173MHI5</accession>